<name>A0A3S9B3S3_9HYPH</name>
<keyword evidence="4" id="KW-0029">Amino-acid transport</keyword>
<protein>
    <submittedName>
        <fullName evidence="7">Branched-chain amino acid ABC transporter substrate-binding protein</fullName>
    </submittedName>
</protein>
<keyword evidence="2" id="KW-0813">Transport</keyword>
<accession>A0A3S9B3S3</accession>
<organism evidence="7 8">
    <name type="scientific">Georhizobium profundi</name>
    <dbReference type="NCBI Taxonomy" id="2341112"/>
    <lineage>
        <taxon>Bacteria</taxon>
        <taxon>Pseudomonadati</taxon>
        <taxon>Pseudomonadota</taxon>
        <taxon>Alphaproteobacteria</taxon>
        <taxon>Hyphomicrobiales</taxon>
        <taxon>Rhizobiaceae</taxon>
        <taxon>Georhizobium</taxon>
    </lineage>
</organism>
<dbReference type="PANTHER" id="PTHR47151">
    <property type="entry name" value="LEU/ILE/VAL-BINDING ABC TRANSPORTER SUBUNIT"/>
    <property type="match status" value="1"/>
</dbReference>
<keyword evidence="8" id="KW-1185">Reference proteome</keyword>
<evidence type="ECO:0000256" key="1">
    <source>
        <dbReference type="ARBA" id="ARBA00010062"/>
    </source>
</evidence>
<dbReference type="Gene3D" id="3.40.50.2300">
    <property type="match status" value="2"/>
</dbReference>
<dbReference type="InterPro" id="IPR028081">
    <property type="entry name" value="Leu-bd"/>
</dbReference>
<evidence type="ECO:0000256" key="4">
    <source>
        <dbReference type="ARBA" id="ARBA00022970"/>
    </source>
</evidence>
<dbReference type="PRINTS" id="PR00337">
    <property type="entry name" value="LEUILEVALBP"/>
</dbReference>
<dbReference type="InterPro" id="IPR028082">
    <property type="entry name" value="Peripla_BP_I"/>
</dbReference>
<keyword evidence="3 5" id="KW-0732">Signal</keyword>
<dbReference type="AlphaFoldDB" id="A0A3S9B3S3"/>
<dbReference type="Pfam" id="PF13458">
    <property type="entry name" value="Peripla_BP_6"/>
    <property type="match status" value="1"/>
</dbReference>
<feature type="chain" id="PRO_5018971361" evidence="5">
    <location>
        <begin position="24"/>
        <end position="372"/>
    </location>
</feature>
<dbReference type="KEGG" id="abaw:D5400_10230"/>
<dbReference type="PANTHER" id="PTHR47151:SF2">
    <property type="entry name" value="AMINO ACID BINDING PROTEIN"/>
    <property type="match status" value="1"/>
</dbReference>
<dbReference type="CDD" id="cd06342">
    <property type="entry name" value="PBP1_ABC_LIVBP-like"/>
    <property type="match status" value="1"/>
</dbReference>
<dbReference type="RefSeq" id="WP_126009910.1">
    <property type="nucleotide sequence ID" value="NZ_CP032509.1"/>
</dbReference>
<sequence>MKKVLMTGVAASALFATAGMASADIVIATAGPMTGQYASFGAQMQAGAEMAVADINAAGGVLGEQLVLEVGDDACDARQAVSVANQLVGEGAVFVAGHFCSGSSIPASAVYDEEGVIQISPASTNPAFTDERPGPGIFRTCGRDDQQGEIAGQFLMENFPDAKVAFIHDNTAYGKGLADQTMAFYEQAGGEPALYQAYTAGEQDYTALVTRLKNEGINVLYVGGYHTEAGLMKRQMADQGMDTVLVSGDALVTDEYWSITGDAGEGTLMTFSPDPRLNEEAAPVVAKFEEAGINPEGYTLYTYAAIQAWAAAVEEAGSTDFDGVVEALNAGTFQTVLGELDFDDKGDVTLPGYVMYEWTGGEYGYYEEAAAQ</sequence>
<dbReference type="InterPro" id="IPR000709">
    <property type="entry name" value="Leu_Ile_Val-bd"/>
</dbReference>
<evidence type="ECO:0000259" key="6">
    <source>
        <dbReference type="Pfam" id="PF13458"/>
    </source>
</evidence>
<evidence type="ECO:0000313" key="7">
    <source>
        <dbReference type="EMBL" id="AZN71599.1"/>
    </source>
</evidence>
<dbReference type="EMBL" id="CP032509">
    <property type="protein sequence ID" value="AZN71599.1"/>
    <property type="molecule type" value="Genomic_DNA"/>
</dbReference>
<dbReference type="GO" id="GO:0006865">
    <property type="term" value="P:amino acid transport"/>
    <property type="evidence" value="ECO:0007669"/>
    <property type="project" value="UniProtKB-KW"/>
</dbReference>
<evidence type="ECO:0000256" key="2">
    <source>
        <dbReference type="ARBA" id="ARBA00022448"/>
    </source>
</evidence>
<dbReference type="OrthoDB" id="9768386at2"/>
<evidence type="ECO:0000256" key="3">
    <source>
        <dbReference type="ARBA" id="ARBA00022729"/>
    </source>
</evidence>
<reference evidence="7 8" key="1">
    <citation type="submission" date="2018-09" db="EMBL/GenBank/DDBJ databases">
        <title>Marinorhizobium profundi gen. nov., sp. nov., isolated from a deep-sea sediment sample from the New Britain Trench and proposal of Marinorhizobiaceae fam. nov. in the order Rhizobiales of the class Alphaproteobacteria.</title>
        <authorList>
            <person name="Cao J."/>
        </authorList>
    </citation>
    <scope>NUCLEOTIDE SEQUENCE [LARGE SCALE GENOMIC DNA]</scope>
    <source>
        <strain evidence="7 8">WS11</strain>
    </source>
</reference>
<proteinExistence type="inferred from homology"/>
<dbReference type="Proteomes" id="UP000268192">
    <property type="component" value="Chromosome"/>
</dbReference>
<evidence type="ECO:0000313" key="8">
    <source>
        <dbReference type="Proteomes" id="UP000268192"/>
    </source>
</evidence>
<evidence type="ECO:0000256" key="5">
    <source>
        <dbReference type="SAM" id="SignalP"/>
    </source>
</evidence>
<dbReference type="SUPFAM" id="SSF53822">
    <property type="entry name" value="Periplasmic binding protein-like I"/>
    <property type="match status" value="1"/>
</dbReference>
<comment type="similarity">
    <text evidence="1">Belongs to the leucine-binding protein family.</text>
</comment>
<gene>
    <name evidence="7" type="ORF">D5400_10230</name>
</gene>
<feature type="domain" description="Leucine-binding protein" evidence="6">
    <location>
        <begin position="25"/>
        <end position="360"/>
    </location>
</feature>
<feature type="signal peptide" evidence="5">
    <location>
        <begin position="1"/>
        <end position="23"/>
    </location>
</feature>